<reference evidence="1 2" key="1">
    <citation type="submission" date="2022-03" db="EMBL/GenBank/DDBJ databases">
        <title>Streptomyces yunnanensis P86,complete genome.</title>
        <authorList>
            <person name="Chen S."/>
            <person name="Zhang Q."/>
        </authorList>
    </citation>
    <scope>NUCLEOTIDE SEQUENCE [LARGE SCALE GENOMIC DNA]</scope>
    <source>
        <strain evidence="1 2">P86</strain>
    </source>
</reference>
<evidence type="ECO:0000313" key="2">
    <source>
        <dbReference type="Proteomes" id="UP001218629"/>
    </source>
</evidence>
<sequence>MVRYSTVEFPYDSSHFTSLQLHPVAAVRIMLSGWTTWTAQHAVAFPTMIREHHAGFAVTGIRLAYQEPFGFLDGERLTSTTTSSLLRQRNLMETTTHISADGRQLAVVTMRCRALAVDVARAMAATPQALPPSVTGHYRPDEIDDQAAFTDELTPLLDSLAATAPALVRASYTRLIDRQVCEAADQWCFVDVTGLIGSSREHLVDTLADTQPLLREGLRRRISHLEFRLRRPLFLHDRTTIDTSLHQDGTRLAFSHRISGDDGHLHGEAVEILDAQP</sequence>
<evidence type="ECO:0008006" key="3">
    <source>
        <dbReference type="Google" id="ProtNLM"/>
    </source>
</evidence>
<name>A0ABY8AH45_9ACTN</name>
<accession>A0ABY8AH45</accession>
<proteinExistence type="predicted"/>
<evidence type="ECO:0000313" key="1">
    <source>
        <dbReference type="EMBL" id="WEB44302.1"/>
    </source>
</evidence>
<dbReference type="Proteomes" id="UP001218629">
    <property type="component" value="Chromosome"/>
</dbReference>
<protein>
    <recommendedName>
        <fullName evidence="3">A-factor biosynthesis hotdog domain-containing protein</fullName>
    </recommendedName>
</protein>
<dbReference type="RefSeq" id="WP_275310491.1">
    <property type="nucleotide sequence ID" value="NZ_CP095749.1"/>
</dbReference>
<organism evidence="1 2">
    <name type="scientific">Streptomyces yunnanensis</name>
    <dbReference type="NCBI Taxonomy" id="156453"/>
    <lineage>
        <taxon>Bacteria</taxon>
        <taxon>Bacillati</taxon>
        <taxon>Actinomycetota</taxon>
        <taxon>Actinomycetes</taxon>
        <taxon>Kitasatosporales</taxon>
        <taxon>Streptomycetaceae</taxon>
        <taxon>Streptomyces</taxon>
    </lineage>
</organism>
<gene>
    <name evidence="1" type="ORF">MOV08_36765</name>
</gene>
<dbReference type="EMBL" id="CP095749">
    <property type="protein sequence ID" value="WEB44302.1"/>
    <property type="molecule type" value="Genomic_DNA"/>
</dbReference>
<keyword evidence="2" id="KW-1185">Reference proteome</keyword>